<dbReference type="Pfam" id="PF18967">
    <property type="entry name" value="PycTM"/>
    <property type="match status" value="1"/>
</dbReference>
<feature type="transmembrane region" description="Helical" evidence="8">
    <location>
        <begin position="59"/>
        <end position="80"/>
    </location>
</feature>
<dbReference type="EMBL" id="CP108057">
    <property type="protein sequence ID" value="WUO47068.1"/>
    <property type="molecule type" value="Genomic_DNA"/>
</dbReference>
<gene>
    <name evidence="10" type="ORF">OHU17_15090</name>
</gene>
<keyword evidence="6" id="KW-0051">Antiviral defense</keyword>
<reference evidence="10" key="1">
    <citation type="submission" date="2022-10" db="EMBL/GenBank/DDBJ databases">
        <title>The complete genomes of actinobacterial strains from the NBC collection.</title>
        <authorList>
            <person name="Joergensen T.S."/>
            <person name="Alvarez Arevalo M."/>
            <person name="Sterndorff E.B."/>
            <person name="Faurdal D."/>
            <person name="Vuksanovic O."/>
            <person name="Mourched A.-S."/>
            <person name="Charusanti P."/>
            <person name="Shaw S."/>
            <person name="Blin K."/>
            <person name="Weber T."/>
        </authorList>
    </citation>
    <scope>NUCLEOTIDE SEQUENCE</scope>
    <source>
        <strain evidence="10">NBC_00283</strain>
    </source>
</reference>
<sequence length="163" mass="17005">MSGNEAAAQLLADVRCEIARADSKAAVLVGALGMTTGVLSSQLAAQRWRPGVLSGAGQVVWWAGAGALALALPALLLAVLPRSLRAQWRDGSPLSYFGDIRSADRQDRLEQALAVTGRDPAAAVRSALAANSRIVVRKHQWIRAGLVAFCAGLFLLPAALLIG</sequence>
<feature type="domain" description="Pycsar effector protein" evidence="9">
    <location>
        <begin position="7"/>
        <end position="161"/>
    </location>
</feature>
<evidence type="ECO:0000256" key="1">
    <source>
        <dbReference type="ARBA" id="ARBA00004236"/>
    </source>
</evidence>
<evidence type="ECO:0000313" key="10">
    <source>
        <dbReference type="EMBL" id="WUO47068.1"/>
    </source>
</evidence>
<keyword evidence="7 8" id="KW-0472">Membrane</keyword>
<comment type="subcellular location">
    <subcellularLocation>
        <location evidence="1">Cell membrane</location>
    </subcellularLocation>
</comment>
<feature type="transmembrane region" description="Helical" evidence="8">
    <location>
        <begin position="25"/>
        <end position="44"/>
    </location>
</feature>
<organism evidence="10 11">
    <name type="scientific">Streptomyces goshikiensis</name>
    <dbReference type="NCBI Taxonomy" id="1942"/>
    <lineage>
        <taxon>Bacteria</taxon>
        <taxon>Bacillati</taxon>
        <taxon>Actinomycetota</taxon>
        <taxon>Actinomycetes</taxon>
        <taxon>Kitasatosporales</taxon>
        <taxon>Streptomycetaceae</taxon>
        <taxon>Streptomyces</taxon>
    </lineage>
</organism>
<protein>
    <submittedName>
        <fullName evidence="10">DUF5706 domain-containing protein</fullName>
    </submittedName>
</protein>
<accession>A0ABZ1RJV1</accession>
<feature type="transmembrane region" description="Helical" evidence="8">
    <location>
        <begin position="141"/>
        <end position="162"/>
    </location>
</feature>
<dbReference type="Proteomes" id="UP001432075">
    <property type="component" value="Chromosome"/>
</dbReference>
<keyword evidence="5 8" id="KW-1133">Transmembrane helix</keyword>
<evidence type="ECO:0000259" key="9">
    <source>
        <dbReference type="Pfam" id="PF18967"/>
    </source>
</evidence>
<dbReference type="GeneID" id="91411101"/>
<evidence type="ECO:0000256" key="4">
    <source>
        <dbReference type="ARBA" id="ARBA00022741"/>
    </source>
</evidence>
<evidence type="ECO:0000256" key="3">
    <source>
        <dbReference type="ARBA" id="ARBA00022692"/>
    </source>
</evidence>
<proteinExistence type="predicted"/>
<evidence type="ECO:0000313" key="11">
    <source>
        <dbReference type="Proteomes" id="UP001432075"/>
    </source>
</evidence>
<evidence type="ECO:0000256" key="7">
    <source>
        <dbReference type="ARBA" id="ARBA00023136"/>
    </source>
</evidence>
<keyword evidence="2" id="KW-1003">Cell membrane</keyword>
<keyword evidence="3 8" id="KW-0812">Transmembrane</keyword>
<dbReference type="RefSeq" id="WP_073794654.1">
    <property type="nucleotide sequence ID" value="NZ_CP108057.1"/>
</dbReference>
<evidence type="ECO:0000256" key="8">
    <source>
        <dbReference type="SAM" id="Phobius"/>
    </source>
</evidence>
<evidence type="ECO:0000256" key="2">
    <source>
        <dbReference type="ARBA" id="ARBA00022475"/>
    </source>
</evidence>
<dbReference type="InterPro" id="IPR043760">
    <property type="entry name" value="PycTM_dom"/>
</dbReference>
<keyword evidence="11" id="KW-1185">Reference proteome</keyword>
<name>A0ABZ1RJV1_9ACTN</name>
<evidence type="ECO:0000256" key="6">
    <source>
        <dbReference type="ARBA" id="ARBA00023118"/>
    </source>
</evidence>
<keyword evidence="4" id="KW-0547">Nucleotide-binding</keyword>
<evidence type="ECO:0000256" key="5">
    <source>
        <dbReference type="ARBA" id="ARBA00022989"/>
    </source>
</evidence>